<dbReference type="Proteomes" id="UP000037136">
    <property type="component" value="Unassembled WGS sequence"/>
</dbReference>
<sequence length="92" mass="9957">MLGVTWKCSQARSGSTPNSALYGLSQQLCSKLKGHDAHSQRTMRTRAPPAPRLSFARTAGQGQPANRRSPRATLRGRMANKALSKTFTSETA</sequence>
<gene>
    <name evidence="2" type="ORF">XA68_13128</name>
</gene>
<reference evidence="2 3" key="1">
    <citation type="journal article" date="2015" name="BMC Genomics">
        <title>Gene expression during zombie ant biting behavior reflects the complexity underlying fungal parasitic behavioral manipulation.</title>
        <authorList>
            <person name="de Bekker C."/>
            <person name="Ohm R.A."/>
            <person name="Loreto R.G."/>
            <person name="Sebastian A."/>
            <person name="Albert I."/>
            <person name="Merrow M."/>
            <person name="Brachmann A."/>
            <person name="Hughes D.P."/>
        </authorList>
    </citation>
    <scope>NUCLEOTIDE SEQUENCE [LARGE SCALE GENOMIC DNA]</scope>
    <source>
        <strain evidence="2 3">SC16a</strain>
    </source>
</reference>
<name>A0A2A9PP07_OPHUN</name>
<feature type="region of interest" description="Disordered" evidence="1">
    <location>
        <begin position="34"/>
        <end position="92"/>
    </location>
</feature>
<proteinExistence type="predicted"/>
<evidence type="ECO:0000256" key="1">
    <source>
        <dbReference type="SAM" id="MobiDB-lite"/>
    </source>
</evidence>
<feature type="compositionally biased region" description="Polar residues" evidence="1">
    <location>
        <begin position="83"/>
        <end position="92"/>
    </location>
</feature>
<organism evidence="2 3">
    <name type="scientific">Ophiocordyceps unilateralis</name>
    <name type="common">Zombie-ant fungus</name>
    <name type="synonym">Torrubia unilateralis</name>
    <dbReference type="NCBI Taxonomy" id="268505"/>
    <lineage>
        <taxon>Eukaryota</taxon>
        <taxon>Fungi</taxon>
        <taxon>Dikarya</taxon>
        <taxon>Ascomycota</taxon>
        <taxon>Pezizomycotina</taxon>
        <taxon>Sordariomycetes</taxon>
        <taxon>Hypocreomycetidae</taxon>
        <taxon>Hypocreales</taxon>
        <taxon>Ophiocordycipitaceae</taxon>
        <taxon>Ophiocordyceps</taxon>
    </lineage>
</organism>
<dbReference type="AlphaFoldDB" id="A0A2A9PP07"/>
<dbReference type="EMBL" id="LAZP02000025">
    <property type="protein sequence ID" value="PFH62546.1"/>
    <property type="molecule type" value="Genomic_DNA"/>
</dbReference>
<protein>
    <submittedName>
        <fullName evidence="2">Uncharacterized protein</fullName>
    </submittedName>
</protein>
<keyword evidence="3" id="KW-1185">Reference proteome</keyword>
<reference evidence="2 3" key="2">
    <citation type="journal article" date="2017" name="Sci. Rep.">
        <title>Ant-infecting Ophiocordyceps genomes reveal a high diversity of potential behavioral manipulation genes and a possible major role for enterotoxins.</title>
        <authorList>
            <person name="de Bekker C."/>
            <person name="Ohm R.A."/>
            <person name="Evans H.C."/>
            <person name="Brachmann A."/>
            <person name="Hughes D.P."/>
        </authorList>
    </citation>
    <scope>NUCLEOTIDE SEQUENCE [LARGE SCALE GENOMIC DNA]</scope>
    <source>
        <strain evidence="2 3">SC16a</strain>
    </source>
</reference>
<accession>A0A2A9PP07</accession>
<comment type="caution">
    <text evidence="2">The sequence shown here is derived from an EMBL/GenBank/DDBJ whole genome shotgun (WGS) entry which is preliminary data.</text>
</comment>
<evidence type="ECO:0000313" key="3">
    <source>
        <dbReference type="Proteomes" id="UP000037136"/>
    </source>
</evidence>
<evidence type="ECO:0000313" key="2">
    <source>
        <dbReference type="EMBL" id="PFH62546.1"/>
    </source>
</evidence>